<dbReference type="RefSeq" id="WP_345329053.1">
    <property type="nucleotide sequence ID" value="NZ_BAABJI010000001.1"/>
</dbReference>
<dbReference type="Gene3D" id="3.30.540.10">
    <property type="entry name" value="Fructose-1,6-Bisphosphatase, subunit A, domain 1"/>
    <property type="match status" value="1"/>
</dbReference>
<dbReference type="PROSITE" id="PS00630">
    <property type="entry name" value="IMP_2"/>
    <property type="match status" value="1"/>
</dbReference>
<dbReference type="InterPro" id="IPR000760">
    <property type="entry name" value="Inositol_monophosphatase-like"/>
</dbReference>
<dbReference type="EMBL" id="BAABJI010000001">
    <property type="protein sequence ID" value="GAA4903623.1"/>
    <property type="molecule type" value="Genomic_DNA"/>
</dbReference>
<keyword evidence="1" id="KW-0479">Metal-binding</keyword>
<keyword evidence="2" id="KW-0378">Hydrolase</keyword>
<dbReference type="InterPro" id="IPR020583">
    <property type="entry name" value="Inositol_monoP_metal-BS"/>
</dbReference>
<name>A0ABP9FJC2_9SPHI</name>
<evidence type="ECO:0000256" key="2">
    <source>
        <dbReference type="ARBA" id="ARBA00022801"/>
    </source>
</evidence>
<sequence>MDKELAKQSLDAAVKAATKAGNALRELLSADIKINSSVGKDIKLEADLVAEKAILDTLHAESAFGILSEEAGEVLNADGTKGDSQYQWIVDPLDGSLNFSRGIDIFCTSIGLWNGSEPVLGVVYDFMHGRLFTGIVGEGAWLNGDAISVSAIAEKKDSILATGFPVYLKFDTAVLQDFVKNIQDYKKVRLFGSAATSLAYVAKGSVEAYAENNIAVWDVAAGLALVLAAGGKADISNGTGKNFLNVYAYNSLIQQ</sequence>
<organism evidence="4 5">
    <name type="scientific">Mucilaginibacter defluvii</name>
    <dbReference type="NCBI Taxonomy" id="1196019"/>
    <lineage>
        <taxon>Bacteria</taxon>
        <taxon>Pseudomonadati</taxon>
        <taxon>Bacteroidota</taxon>
        <taxon>Sphingobacteriia</taxon>
        <taxon>Sphingobacteriales</taxon>
        <taxon>Sphingobacteriaceae</taxon>
        <taxon>Mucilaginibacter</taxon>
    </lineage>
</organism>
<protein>
    <submittedName>
        <fullName evidence="4">Inositol phosphatase</fullName>
    </submittedName>
</protein>
<dbReference type="Gene3D" id="3.40.190.80">
    <property type="match status" value="1"/>
</dbReference>
<dbReference type="Pfam" id="PF00459">
    <property type="entry name" value="Inositol_P"/>
    <property type="match status" value="1"/>
</dbReference>
<dbReference type="PRINTS" id="PR00377">
    <property type="entry name" value="IMPHPHTASES"/>
</dbReference>
<evidence type="ECO:0000313" key="5">
    <source>
        <dbReference type="Proteomes" id="UP001501436"/>
    </source>
</evidence>
<comment type="caution">
    <text evidence="4">The sequence shown here is derived from an EMBL/GenBank/DDBJ whole genome shotgun (WGS) entry which is preliminary data.</text>
</comment>
<dbReference type="PROSITE" id="PS00629">
    <property type="entry name" value="IMP_1"/>
    <property type="match status" value="1"/>
</dbReference>
<accession>A0ABP9FJC2</accession>
<keyword evidence="3" id="KW-0460">Magnesium</keyword>
<dbReference type="Proteomes" id="UP001501436">
    <property type="component" value="Unassembled WGS sequence"/>
</dbReference>
<evidence type="ECO:0000313" key="4">
    <source>
        <dbReference type="EMBL" id="GAA4903623.1"/>
    </source>
</evidence>
<dbReference type="SUPFAM" id="SSF56655">
    <property type="entry name" value="Carbohydrate phosphatase"/>
    <property type="match status" value="1"/>
</dbReference>
<gene>
    <name evidence="4" type="ORF">GCM10023313_02710</name>
</gene>
<evidence type="ECO:0000256" key="3">
    <source>
        <dbReference type="ARBA" id="ARBA00022842"/>
    </source>
</evidence>
<proteinExistence type="predicted"/>
<evidence type="ECO:0000256" key="1">
    <source>
        <dbReference type="ARBA" id="ARBA00022723"/>
    </source>
</evidence>
<reference evidence="5" key="1">
    <citation type="journal article" date="2019" name="Int. J. Syst. Evol. Microbiol.">
        <title>The Global Catalogue of Microorganisms (GCM) 10K type strain sequencing project: providing services to taxonomists for standard genome sequencing and annotation.</title>
        <authorList>
            <consortium name="The Broad Institute Genomics Platform"/>
            <consortium name="The Broad Institute Genome Sequencing Center for Infectious Disease"/>
            <person name="Wu L."/>
            <person name="Ma J."/>
        </authorList>
    </citation>
    <scope>NUCLEOTIDE SEQUENCE [LARGE SCALE GENOMIC DNA]</scope>
    <source>
        <strain evidence="5">JCM 18283</strain>
    </source>
</reference>
<dbReference type="InterPro" id="IPR020550">
    <property type="entry name" value="Inositol_monophosphatase_CS"/>
</dbReference>
<keyword evidence="5" id="KW-1185">Reference proteome</keyword>
<dbReference type="PANTHER" id="PTHR20854:SF4">
    <property type="entry name" value="INOSITOL-1-MONOPHOSPHATASE-RELATED"/>
    <property type="match status" value="1"/>
</dbReference>
<dbReference type="PANTHER" id="PTHR20854">
    <property type="entry name" value="INOSITOL MONOPHOSPHATASE"/>
    <property type="match status" value="1"/>
</dbReference>